<dbReference type="InterPro" id="IPR002110">
    <property type="entry name" value="Ankyrin_rpt"/>
</dbReference>
<name>X6LAD1_RETFI</name>
<dbReference type="Proteomes" id="UP000023152">
    <property type="component" value="Unassembled WGS sequence"/>
</dbReference>
<dbReference type="Gene3D" id="1.25.40.20">
    <property type="entry name" value="Ankyrin repeat-containing domain"/>
    <property type="match status" value="1"/>
</dbReference>
<keyword evidence="1" id="KW-0812">Transmembrane</keyword>
<dbReference type="Pfam" id="PF12796">
    <property type="entry name" value="Ank_2"/>
    <property type="match status" value="1"/>
</dbReference>
<feature type="transmembrane region" description="Helical" evidence="1">
    <location>
        <begin position="6"/>
        <end position="26"/>
    </location>
</feature>
<keyword evidence="3" id="KW-1185">Reference proteome</keyword>
<dbReference type="AlphaFoldDB" id="X6LAD1"/>
<organism evidence="2 3">
    <name type="scientific">Reticulomyxa filosa</name>
    <dbReference type="NCBI Taxonomy" id="46433"/>
    <lineage>
        <taxon>Eukaryota</taxon>
        <taxon>Sar</taxon>
        <taxon>Rhizaria</taxon>
        <taxon>Retaria</taxon>
        <taxon>Foraminifera</taxon>
        <taxon>Monothalamids</taxon>
        <taxon>Reticulomyxidae</taxon>
        <taxon>Reticulomyxa</taxon>
    </lineage>
</organism>
<comment type="caution">
    <text evidence="2">The sequence shown here is derived from an EMBL/GenBank/DDBJ whole genome shotgun (WGS) entry which is preliminary data.</text>
</comment>
<proteinExistence type="predicted"/>
<sequence>MPHFGHMFMFMLVLCCNGDSVLALAVKNSEPNCASRLKLLNQYVPSDALEHMKVNFVFTKCHPSLQKKKKKTKQKKKFEFWIVCLSIINFFFFFFFFAKLQSLPLLYACQYRDDLNENLLRWLIPKHLEHNPDFWLNRHPKSGNYLLHLAVQNSHPNCLERLHLLKKIIPDHFYKQLLVLTNKNHQTALMYACAISSEVLGEGIFEILLPQLLDKASLSFWEMRDTVD</sequence>
<dbReference type="EMBL" id="ASPP01048905">
    <property type="protein sequence ID" value="ETN97694.1"/>
    <property type="molecule type" value="Genomic_DNA"/>
</dbReference>
<reference evidence="2 3" key="1">
    <citation type="journal article" date="2013" name="Curr. Biol.">
        <title>The Genome of the Foraminiferan Reticulomyxa filosa.</title>
        <authorList>
            <person name="Glockner G."/>
            <person name="Hulsmann N."/>
            <person name="Schleicher M."/>
            <person name="Noegel A.A."/>
            <person name="Eichinger L."/>
            <person name="Gallinger C."/>
            <person name="Pawlowski J."/>
            <person name="Sierra R."/>
            <person name="Euteneuer U."/>
            <person name="Pillet L."/>
            <person name="Moustafa A."/>
            <person name="Platzer M."/>
            <person name="Groth M."/>
            <person name="Szafranski K."/>
            <person name="Schliwa M."/>
        </authorList>
    </citation>
    <scope>NUCLEOTIDE SEQUENCE [LARGE SCALE GENOMIC DNA]</scope>
</reference>
<dbReference type="SUPFAM" id="SSF48403">
    <property type="entry name" value="Ankyrin repeat"/>
    <property type="match status" value="1"/>
</dbReference>
<gene>
    <name evidence="2" type="ORF">RFI_39831</name>
</gene>
<evidence type="ECO:0000313" key="2">
    <source>
        <dbReference type="EMBL" id="ETN97694.1"/>
    </source>
</evidence>
<evidence type="ECO:0000313" key="3">
    <source>
        <dbReference type="Proteomes" id="UP000023152"/>
    </source>
</evidence>
<dbReference type="InterPro" id="IPR036770">
    <property type="entry name" value="Ankyrin_rpt-contain_sf"/>
</dbReference>
<keyword evidence="1" id="KW-0472">Membrane</keyword>
<feature type="transmembrane region" description="Helical" evidence="1">
    <location>
        <begin position="78"/>
        <end position="98"/>
    </location>
</feature>
<protein>
    <submittedName>
        <fullName evidence="2">Uncharacterized protein</fullName>
    </submittedName>
</protein>
<keyword evidence="1" id="KW-1133">Transmembrane helix</keyword>
<accession>X6LAD1</accession>
<evidence type="ECO:0000256" key="1">
    <source>
        <dbReference type="SAM" id="Phobius"/>
    </source>
</evidence>